<accession>A6TKQ7</accession>
<evidence type="ECO:0000313" key="3">
    <source>
        <dbReference type="EMBL" id="ABR46775.1"/>
    </source>
</evidence>
<dbReference type="KEGG" id="amt:Amet_0548"/>
<dbReference type="HOGENOM" id="CLU_1657149_0_0_9"/>
<evidence type="ECO:0008006" key="5">
    <source>
        <dbReference type="Google" id="ProtNLM"/>
    </source>
</evidence>
<evidence type="ECO:0000256" key="2">
    <source>
        <dbReference type="SAM" id="SignalP"/>
    </source>
</evidence>
<feature type="compositionally biased region" description="Polar residues" evidence="1">
    <location>
        <begin position="50"/>
        <end position="59"/>
    </location>
</feature>
<evidence type="ECO:0000256" key="1">
    <source>
        <dbReference type="SAM" id="MobiDB-lite"/>
    </source>
</evidence>
<dbReference type="EMBL" id="CP000724">
    <property type="protein sequence ID" value="ABR46775.1"/>
    <property type="molecule type" value="Genomic_DNA"/>
</dbReference>
<dbReference type="PROSITE" id="PS51257">
    <property type="entry name" value="PROKAR_LIPOPROTEIN"/>
    <property type="match status" value="1"/>
</dbReference>
<evidence type="ECO:0000313" key="4">
    <source>
        <dbReference type="Proteomes" id="UP000001572"/>
    </source>
</evidence>
<name>A6TKQ7_ALKMQ</name>
<organism evidence="3 4">
    <name type="scientific">Alkaliphilus metalliredigens (strain QYMF)</name>
    <dbReference type="NCBI Taxonomy" id="293826"/>
    <lineage>
        <taxon>Bacteria</taxon>
        <taxon>Bacillati</taxon>
        <taxon>Bacillota</taxon>
        <taxon>Clostridia</taxon>
        <taxon>Peptostreptococcales</taxon>
        <taxon>Natronincolaceae</taxon>
        <taxon>Alkaliphilus</taxon>
    </lineage>
</organism>
<dbReference type="RefSeq" id="WP_011971683.1">
    <property type="nucleotide sequence ID" value="NC_009633.1"/>
</dbReference>
<dbReference type="AlphaFoldDB" id="A6TKQ7"/>
<sequence length="159" mass="17435">MKMNTKFKKLLFIGVLAVSMVTLAACGGGAEDSPWEDDANENEIGIEEPVTNNEPSQAEYSEEEMVPTDGTYTAMGMTQDEQGQIEVELTVVDAQINDFKVIAQDGIELDESTVESFRAELLNNKAIEYFSVDEVSGEPQEIDVLMQATLEAYLQALLG</sequence>
<keyword evidence="2" id="KW-0732">Signal</keyword>
<feature type="chain" id="PRO_5038870527" description="FMN-binding domain-containing protein" evidence="2">
    <location>
        <begin position="25"/>
        <end position="159"/>
    </location>
</feature>
<protein>
    <recommendedName>
        <fullName evidence="5">FMN-binding domain-containing protein</fullName>
    </recommendedName>
</protein>
<keyword evidence="4" id="KW-1185">Reference proteome</keyword>
<gene>
    <name evidence="3" type="ordered locus">Amet_0548</name>
</gene>
<feature type="signal peptide" evidence="2">
    <location>
        <begin position="1"/>
        <end position="24"/>
    </location>
</feature>
<proteinExistence type="predicted"/>
<feature type="region of interest" description="Disordered" evidence="1">
    <location>
        <begin position="44"/>
        <end position="65"/>
    </location>
</feature>
<reference evidence="4" key="1">
    <citation type="journal article" date="2016" name="Genome Announc.">
        <title>Complete genome sequence of Alkaliphilus metalliredigens strain QYMF, an alkaliphilic and metal-reducing bacterium isolated from borax-contaminated leachate ponds.</title>
        <authorList>
            <person name="Hwang C."/>
            <person name="Copeland A."/>
            <person name="Lucas S."/>
            <person name="Lapidus A."/>
            <person name="Barry K."/>
            <person name="Detter J.C."/>
            <person name="Glavina Del Rio T."/>
            <person name="Hammon N."/>
            <person name="Israni S."/>
            <person name="Dalin E."/>
            <person name="Tice H."/>
            <person name="Pitluck S."/>
            <person name="Chertkov O."/>
            <person name="Brettin T."/>
            <person name="Bruce D."/>
            <person name="Han C."/>
            <person name="Schmutz J."/>
            <person name="Larimer F."/>
            <person name="Land M.L."/>
            <person name="Hauser L."/>
            <person name="Kyrpides N."/>
            <person name="Mikhailova N."/>
            <person name="Ye Q."/>
            <person name="Zhou J."/>
            <person name="Richardson P."/>
            <person name="Fields M.W."/>
        </authorList>
    </citation>
    <scope>NUCLEOTIDE SEQUENCE [LARGE SCALE GENOMIC DNA]</scope>
    <source>
        <strain evidence="4">QYMF</strain>
    </source>
</reference>
<dbReference type="Proteomes" id="UP000001572">
    <property type="component" value="Chromosome"/>
</dbReference>